<dbReference type="InterPro" id="IPR002641">
    <property type="entry name" value="PNPLA_dom"/>
</dbReference>
<comment type="function">
    <text evidence="6">Lipid hydrolase.</text>
</comment>
<dbReference type="InterPro" id="IPR016035">
    <property type="entry name" value="Acyl_Trfase/lysoPLipase"/>
</dbReference>
<proteinExistence type="inferred from homology"/>
<feature type="transmembrane region" description="Helical" evidence="6">
    <location>
        <begin position="163"/>
        <end position="183"/>
    </location>
</feature>
<evidence type="ECO:0000256" key="5">
    <source>
        <dbReference type="PROSITE-ProRule" id="PRU01161"/>
    </source>
</evidence>
<keyword evidence="10" id="KW-1185">Reference proteome</keyword>
<dbReference type="AlphaFoldDB" id="A0AAX4H711"/>
<keyword evidence="3 5" id="KW-0442">Lipid degradation</keyword>
<feature type="short sequence motif" description="GXSXG" evidence="5">
    <location>
        <begin position="370"/>
        <end position="374"/>
    </location>
</feature>
<evidence type="ECO:0000256" key="6">
    <source>
        <dbReference type="RuleBase" id="RU362055"/>
    </source>
</evidence>
<feature type="compositionally biased region" description="Acidic residues" evidence="7">
    <location>
        <begin position="761"/>
        <end position="774"/>
    </location>
</feature>
<dbReference type="PANTHER" id="PTHR14226:SF66">
    <property type="entry name" value="TRIACYLGLYCEROL LIPASE PTL2"/>
    <property type="match status" value="1"/>
</dbReference>
<organism evidence="9 10">
    <name type="scientific">Australozyma saopauloensis</name>
    <dbReference type="NCBI Taxonomy" id="291208"/>
    <lineage>
        <taxon>Eukaryota</taxon>
        <taxon>Fungi</taxon>
        <taxon>Dikarya</taxon>
        <taxon>Ascomycota</taxon>
        <taxon>Saccharomycotina</taxon>
        <taxon>Pichiomycetes</taxon>
        <taxon>Metschnikowiaceae</taxon>
        <taxon>Australozyma</taxon>
    </lineage>
</organism>
<name>A0AAX4H711_9ASCO</name>
<keyword evidence="6" id="KW-0812">Transmembrane</keyword>
<keyword evidence="2 5" id="KW-0378">Hydrolase</keyword>
<evidence type="ECO:0000256" key="3">
    <source>
        <dbReference type="ARBA" id="ARBA00022963"/>
    </source>
</evidence>
<comment type="subcellular location">
    <subcellularLocation>
        <location evidence="6">Membrane</location>
        <topology evidence="6">Single-pass membrane protein</topology>
    </subcellularLocation>
</comment>
<dbReference type="GO" id="GO:0004806">
    <property type="term" value="F:triacylglycerol lipase activity"/>
    <property type="evidence" value="ECO:0007669"/>
    <property type="project" value="InterPro"/>
</dbReference>
<evidence type="ECO:0000256" key="2">
    <source>
        <dbReference type="ARBA" id="ARBA00022801"/>
    </source>
</evidence>
<evidence type="ECO:0000313" key="9">
    <source>
        <dbReference type="EMBL" id="WPK24338.1"/>
    </source>
</evidence>
<dbReference type="InterPro" id="IPR050301">
    <property type="entry name" value="NTE"/>
</dbReference>
<feature type="active site" description="Nucleophile" evidence="5">
    <location>
        <position position="372"/>
    </location>
</feature>
<dbReference type="PANTHER" id="PTHR14226">
    <property type="entry name" value="NEUROPATHY TARGET ESTERASE/SWISS CHEESE D.MELANOGASTER"/>
    <property type="match status" value="1"/>
</dbReference>
<dbReference type="Proteomes" id="UP001338582">
    <property type="component" value="Chromosome 2"/>
</dbReference>
<evidence type="ECO:0000313" key="10">
    <source>
        <dbReference type="Proteomes" id="UP001338582"/>
    </source>
</evidence>
<feature type="region of interest" description="Disordered" evidence="7">
    <location>
        <begin position="736"/>
        <end position="785"/>
    </location>
</feature>
<dbReference type="EC" id="3.1.1.-" evidence="6"/>
<evidence type="ECO:0000256" key="4">
    <source>
        <dbReference type="ARBA" id="ARBA00023098"/>
    </source>
</evidence>
<evidence type="ECO:0000256" key="7">
    <source>
        <dbReference type="SAM" id="MobiDB-lite"/>
    </source>
</evidence>
<dbReference type="GO" id="GO:0016020">
    <property type="term" value="C:membrane"/>
    <property type="evidence" value="ECO:0007669"/>
    <property type="project" value="UniProtKB-SubCell"/>
</dbReference>
<dbReference type="SUPFAM" id="SSF52151">
    <property type="entry name" value="FabD/lysophospholipase-like"/>
    <property type="match status" value="1"/>
</dbReference>
<dbReference type="Pfam" id="PF01734">
    <property type="entry name" value="Patatin"/>
    <property type="match status" value="1"/>
</dbReference>
<dbReference type="RefSeq" id="XP_062876721.1">
    <property type="nucleotide sequence ID" value="XM_063020651.1"/>
</dbReference>
<evidence type="ECO:0000259" key="8">
    <source>
        <dbReference type="PROSITE" id="PS51635"/>
    </source>
</evidence>
<keyword evidence="6" id="KW-1133">Transmembrane helix</keyword>
<dbReference type="InterPro" id="IPR021771">
    <property type="entry name" value="Triacylglycerol_lipase_N"/>
</dbReference>
<dbReference type="CDD" id="cd07232">
    <property type="entry name" value="Pat_PLPL"/>
    <property type="match status" value="1"/>
</dbReference>
<dbReference type="GO" id="GO:0006641">
    <property type="term" value="P:triglyceride metabolic process"/>
    <property type="evidence" value="ECO:0007669"/>
    <property type="project" value="UniProtKB-ARBA"/>
</dbReference>
<keyword evidence="4 5" id="KW-0443">Lipid metabolism</keyword>
<dbReference type="PROSITE" id="PS51635">
    <property type="entry name" value="PNPLA"/>
    <property type="match status" value="1"/>
</dbReference>
<protein>
    <recommendedName>
        <fullName evidence="6">Patatin-like phospholipase domain-containing protein</fullName>
        <ecNumber evidence="6">3.1.1.-</ecNumber>
    </recommendedName>
</protein>
<dbReference type="GeneID" id="88172673"/>
<evidence type="ECO:0000256" key="1">
    <source>
        <dbReference type="ARBA" id="ARBA00006104"/>
    </source>
</evidence>
<comment type="similarity">
    <text evidence="1 6">Belongs to the PLPL family.</text>
</comment>
<accession>A0AAX4H711</accession>
<dbReference type="GO" id="GO:0016042">
    <property type="term" value="P:lipid catabolic process"/>
    <property type="evidence" value="ECO:0007669"/>
    <property type="project" value="UniProtKB-UniRule"/>
</dbReference>
<dbReference type="KEGG" id="asau:88172673"/>
<gene>
    <name evidence="9" type="ORF">PUMCH_001608</name>
</gene>
<dbReference type="Pfam" id="PF11815">
    <property type="entry name" value="DUF3336"/>
    <property type="match status" value="1"/>
</dbReference>
<dbReference type="EMBL" id="CP138895">
    <property type="protein sequence ID" value="WPK24338.1"/>
    <property type="molecule type" value="Genomic_DNA"/>
</dbReference>
<feature type="active site" description="Proton acceptor" evidence="5">
    <location>
        <position position="518"/>
    </location>
</feature>
<keyword evidence="6" id="KW-0472">Membrane</keyword>
<sequence>MTEAPYVPLYDENHDYINEDHIHEFSKALIWDEDDLELPSGYSTGYLLPKLPAALSLANGDEVAENEAEVLERANLQLNSAVLSPVEVPSEHRYSEDGNAALPVRPHKITSKSDWFPLGKESEVEIKSKSKSSARKLSSAKVLTTEKLSNEFRLSLSYFFFRWPLLLLVGLWVSFLALVYVFVRAYVALLEYLFTWTGERKRLRDKLRQCKTYDEWVENAIILDKFLGLDKWSEIPSFSYYDHKTIQKTIRRLRSLRIQNNVPDLMVFLQGCLKKNFAGIENRQLYSHRYYGTKNLVNDYIEEVVKCIDCVADSKDQVSPKTKKKFFKTVLKNYGKSALCLSGGACFAYTHFGIVKALLDNDLLPSIISGTSGGGLIAALACTRTDEELKKLLVPQLARKITACEDPWHVWLPRFWRTGARFDAVSWARKSNFFTKGSTTFKEAYKLTGRKLNISTIPAEPYSPVILCNTVTSPDCIIWSSLLATSAVPYILNPVVLMMKDRRTDRAVPFSLGNKWRDGSLRTDIPVDALNTYYNVNFSIVSQVNPHISLFFYAPKGTVGRPVAAARRKIRKHEFASLRGGFVATALEHLIKLEIKKWLQVIKLLDLLPRWLAQDWLSVFLQKFTGTITIWPRNRFKDFLYILLDPNEERMAEYLEKGQRSVFPKILFIKHRLSIERAIDRGREISKKETKMDAFSATNAAIKSLELTPSPVLSDETMAPIIGSIDRINDILADSSESSDDGDFGRFSDQSIDRGLIVSTDDVDSEGSDQEESDYEGKPRRNTIF</sequence>
<comment type="caution">
    <text evidence="5">Lacks conserved residue(s) required for the propagation of feature annotation.</text>
</comment>
<feature type="domain" description="PNPLA" evidence="8">
    <location>
        <begin position="339"/>
        <end position="531"/>
    </location>
</feature>
<reference evidence="9 10" key="1">
    <citation type="submission" date="2023-10" db="EMBL/GenBank/DDBJ databases">
        <title>Draft Genome Sequence of Candida saopaulonensis from a very Premature Infant with Sepsis.</title>
        <authorList>
            <person name="Ning Y."/>
            <person name="Dai R."/>
            <person name="Xiao M."/>
            <person name="Xu Y."/>
            <person name="Yan Q."/>
            <person name="Zhang L."/>
        </authorList>
    </citation>
    <scope>NUCLEOTIDE SEQUENCE [LARGE SCALE GENOMIC DNA]</scope>
    <source>
        <strain evidence="9 10">19XY460</strain>
    </source>
</reference>
<dbReference type="Gene3D" id="3.40.1090.10">
    <property type="entry name" value="Cytosolic phospholipase A2 catalytic domain"/>
    <property type="match status" value="2"/>
</dbReference>